<accession>A0A410K0V0</accession>
<evidence type="ECO:0000256" key="1">
    <source>
        <dbReference type="ARBA" id="ARBA00023015"/>
    </source>
</evidence>
<keyword evidence="6" id="KW-1185">Reference proteome</keyword>
<dbReference type="InterPro" id="IPR036390">
    <property type="entry name" value="WH_DNA-bd_sf"/>
</dbReference>
<gene>
    <name evidence="5" type="ORF">EP073_11315</name>
</gene>
<dbReference type="InterPro" id="IPR036388">
    <property type="entry name" value="WH-like_DNA-bd_sf"/>
</dbReference>
<evidence type="ECO:0000256" key="3">
    <source>
        <dbReference type="ARBA" id="ARBA00023163"/>
    </source>
</evidence>
<proteinExistence type="predicted"/>
<dbReference type="AlphaFoldDB" id="A0A410K0V0"/>
<dbReference type="PRINTS" id="PR00778">
    <property type="entry name" value="HTHARSR"/>
</dbReference>
<reference evidence="5 6" key="1">
    <citation type="submission" date="2019-01" db="EMBL/GenBank/DDBJ databases">
        <title>Geovibrio thiophilus DSM 11263, complete genome.</title>
        <authorList>
            <person name="Spring S."/>
            <person name="Bunk B."/>
            <person name="Sproer C."/>
        </authorList>
    </citation>
    <scope>NUCLEOTIDE SEQUENCE [LARGE SCALE GENOMIC DNA]</scope>
    <source>
        <strain evidence="5 6">DSM 11263</strain>
    </source>
</reference>
<dbReference type="Gene3D" id="1.10.10.10">
    <property type="entry name" value="Winged helix-like DNA-binding domain superfamily/Winged helix DNA-binding domain"/>
    <property type="match status" value="1"/>
</dbReference>
<dbReference type="EMBL" id="CP035108">
    <property type="protein sequence ID" value="QAR33971.1"/>
    <property type="molecule type" value="Genomic_DNA"/>
</dbReference>
<dbReference type="Proteomes" id="UP000287502">
    <property type="component" value="Chromosome"/>
</dbReference>
<feature type="domain" description="HTH arsR-type" evidence="4">
    <location>
        <begin position="19"/>
        <end position="113"/>
    </location>
</feature>
<dbReference type="PROSITE" id="PS50987">
    <property type="entry name" value="HTH_ARSR_2"/>
    <property type="match status" value="1"/>
</dbReference>
<dbReference type="InterPro" id="IPR011991">
    <property type="entry name" value="ArsR-like_HTH"/>
</dbReference>
<dbReference type="InterPro" id="IPR051081">
    <property type="entry name" value="HTH_MetalResp_TranReg"/>
</dbReference>
<dbReference type="GO" id="GO:0003700">
    <property type="term" value="F:DNA-binding transcription factor activity"/>
    <property type="evidence" value="ECO:0007669"/>
    <property type="project" value="InterPro"/>
</dbReference>
<name>A0A410K0V0_9BACT</name>
<dbReference type="SUPFAM" id="SSF46785">
    <property type="entry name" value="Winged helix' DNA-binding domain"/>
    <property type="match status" value="1"/>
</dbReference>
<keyword evidence="1" id="KW-0805">Transcription regulation</keyword>
<protein>
    <submittedName>
        <fullName evidence="5">ArsR family transcriptional regulator</fullName>
    </submittedName>
</protein>
<dbReference type="SMART" id="SM00418">
    <property type="entry name" value="HTH_ARSR"/>
    <property type="match status" value="1"/>
</dbReference>
<dbReference type="InterPro" id="IPR001845">
    <property type="entry name" value="HTH_ArsR_DNA-bd_dom"/>
</dbReference>
<evidence type="ECO:0000256" key="2">
    <source>
        <dbReference type="ARBA" id="ARBA00023125"/>
    </source>
</evidence>
<evidence type="ECO:0000313" key="6">
    <source>
        <dbReference type="Proteomes" id="UP000287502"/>
    </source>
</evidence>
<evidence type="ECO:0000313" key="5">
    <source>
        <dbReference type="EMBL" id="QAR33971.1"/>
    </source>
</evidence>
<dbReference type="OrthoDB" id="9800049at2"/>
<organism evidence="5 6">
    <name type="scientific">Geovibrio thiophilus</name>
    <dbReference type="NCBI Taxonomy" id="139438"/>
    <lineage>
        <taxon>Bacteria</taxon>
        <taxon>Pseudomonadati</taxon>
        <taxon>Deferribacterota</taxon>
        <taxon>Deferribacteres</taxon>
        <taxon>Deferribacterales</taxon>
        <taxon>Geovibrionaceae</taxon>
        <taxon>Geovibrio</taxon>
    </lineage>
</organism>
<keyword evidence="2" id="KW-0238">DNA-binding</keyword>
<sequence length="117" mass="13564">MIDYPIYITYRNNMALRDLNDKELDDVLEIFKALASPVRLLIARMVCERPRYGYEIEEAFDCERTNITKHVNLMKDAGLLKAYKEGRKTLFVLQTGHIKSSLLGCIEHDKLIENSKA</sequence>
<evidence type="ECO:0000259" key="4">
    <source>
        <dbReference type="PROSITE" id="PS50987"/>
    </source>
</evidence>
<dbReference type="PANTHER" id="PTHR33154:SF33">
    <property type="entry name" value="TRANSCRIPTIONAL REPRESSOR SDPR"/>
    <property type="match status" value="1"/>
</dbReference>
<dbReference type="KEGG" id="gtl:EP073_11315"/>
<keyword evidence="3" id="KW-0804">Transcription</keyword>
<dbReference type="CDD" id="cd00090">
    <property type="entry name" value="HTH_ARSR"/>
    <property type="match status" value="1"/>
</dbReference>
<dbReference type="GO" id="GO:0003677">
    <property type="term" value="F:DNA binding"/>
    <property type="evidence" value="ECO:0007669"/>
    <property type="project" value="UniProtKB-KW"/>
</dbReference>
<dbReference type="PANTHER" id="PTHR33154">
    <property type="entry name" value="TRANSCRIPTIONAL REGULATOR, ARSR FAMILY"/>
    <property type="match status" value="1"/>
</dbReference>